<gene>
    <name evidence="1" type="primary">RBG2</name>
    <name evidence="1" type="ORF">FBU59_005554</name>
</gene>
<feature type="non-terminal residue" evidence="1">
    <location>
        <position position="1"/>
    </location>
</feature>
<evidence type="ECO:0000313" key="1">
    <source>
        <dbReference type="EMBL" id="KAJ1934878.1"/>
    </source>
</evidence>
<proteinExistence type="predicted"/>
<keyword evidence="2" id="KW-1185">Reference proteome</keyword>
<sequence>ESIWNYLNLLRVYTKRHGEFPDFSEGLILRTGATVEEACKAIHKTLLDGFKYALVWGKSAKHSPQRVGLSHLLCNEDVIEIVRK</sequence>
<reference evidence="1" key="1">
    <citation type="submission" date="2022-07" db="EMBL/GenBank/DDBJ databases">
        <title>Phylogenomic reconstructions and comparative analyses of Kickxellomycotina fungi.</title>
        <authorList>
            <person name="Reynolds N.K."/>
            <person name="Stajich J.E."/>
            <person name="Barry K."/>
            <person name="Grigoriev I.V."/>
            <person name="Crous P."/>
            <person name="Smith M.E."/>
        </authorList>
    </citation>
    <scope>NUCLEOTIDE SEQUENCE</scope>
    <source>
        <strain evidence="1">NRRL 5244</strain>
    </source>
</reference>
<accession>A0ACC1J2C4</accession>
<dbReference type="EMBL" id="JANBPW010004461">
    <property type="protein sequence ID" value="KAJ1934878.1"/>
    <property type="molecule type" value="Genomic_DNA"/>
</dbReference>
<protein>
    <submittedName>
        <fullName evidence="1">Ribosome-interacting GTPase 2</fullName>
    </submittedName>
</protein>
<dbReference type="Proteomes" id="UP001150603">
    <property type="component" value="Unassembled WGS sequence"/>
</dbReference>
<evidence type="ECO:0000313" key="2">
    <source>
        <dbReference type="Proteomes" id="UP001150603"/>
    </source>
</evidence>
<name>A0ACC1J2C4_9FUNG</name>
<comment type="caution">
    <text evidence="1">The sequence shown here is derived from an EMBL/GenBank/DDBJ whole genome shotgun (WGS) entry which is preliminary data.</text>
</comment>
<organism evidence="1 2">
    <name type="scientific">Linderina macrospora</name>
    <dbReference type="NCBI Taxonomy" id="4868"/>
    <lineage>
        <taxon>Eukaryota</taxon>
        <taxon>Fungi</taxon>
        <taxon>Fungi incertae sedis</taxon>
        <taxon>Zoopagomycota</taxon>
        <taxon>Kickxellomycotina</taxon>
        <taxon>Kickxellomycetes</taxon>
        <taxon>Kickxellales</taxon>
        <taxon>Kickxellaceae</taxon>
        <taxon>Linderina</taxon>
    </lineage>
</organism>